<dbReference type="InterPro" id="IPR006527">
    <property type="entry name" value="F-box-assoc_dom_typ1"/>
</dbReference>
<dbReference type="CDD" id="cd22157">
    <property type="entry name" value="F-box_AtFBW1-like"/>
    <property type="match status" value="1"/>
</dbReference>
<dbReference type="PANTHER" id="PTHR31672">
    <property type="entry name" value="BNACNNG10540D PROTEIN"/>
    <property type="match status" value="1"/>
</dbReference>
<evidence type="ECO:0000313" key="3">
    <source>
        <dbReference type="EMBL" id="GMN61577.1"/>
    </source>
</evidence>
<dbReference type="AlphaFoldDB" id="A0AA88DTI5"/>
<dbReference type="Proteomes" id="UP001187192">
    <property type="component" value="Unassembled WGS sequence"/>
</dbReference>
<organism evidence="3 4">
    <name type="scientific">Ficus carica</name>
    <name type="common">Common fig</name>
    <dbReference type="NCBI Taxonomy" id="3494"/>
    <lineage>
        <taxon>Eukaryota</taxon>
        <taxon>Viridiplantae</taxon>
        <taxon>Streptophyta</taxon>
        <taxon>Embryophyta</taxon>
        <taxon>Tracheophyta</taxon>
        <taxon>Spermatophyta</taxon>
        <taxon>Magnoliopsida</taxon>
        <taxon>eudicotyledons</taxon>
        <taxon>Gunneridae</taxon>
        <taxon>Pentapetalae</taxon>
        <taxon>rosids</taxon>
        <taxon>fabids</taxon>
        <taxon>Rosales</taxon>
        <taxon>Moraceae</taxon>
        <taxon>Ficeae</taxon>
        <taxon>Ficus</taxon>
    </lineage>
</organism>
<reference evidence="3" key="1">
    <citation type="submission" date="2023-07" db="EMBL/GenBank/DDBJ databases">
        <title>draft genome sequence of fig (Ficus carica).</title>
        <authorList>
            <person name="Takahashi T."/>
            <person name="Nishimura K."/>
        </authorList>
    </citation>
    <scope>NUCLEOTIDE SEQUENCE</scope>
</reference>
<feature type="domain" description="F-box" evidence="2">
    <location>
        <begin position="62"/>
        <end position="111"/>
    </location>
</feature>
<comment type="caution">
    <text evidence="3">The sequence shown here is derived from an EMBL/GenBank/DDBJ whole genome shotgun (WGS) entry which is preliminary data.</text>
</comment>
<dbReference type="PANTHER" id="PTHR31672:SF13">
    <property type="entry name" value="F-BOX PROTEIN CPR30-LIKE"/>
    <property type="match status" value="1"/>
</dbReference>
<feature type="coiled-coil region" evidence="1">
    <location>
        <begin position="18"/>
        <end position="45"/>
    </location>
</feature>
<accession>A0AA88DTI5</accession>
<dbReference type="PROSITE" id="PS50181">
    <property type="entry name" value="FBOX"/>
    <property type="match status" value="1"/>
</dbReference>
<protein>
    <recommendedName>
        <fullName evidence="2">F-box domain-containing protein</fullName>
    </recommendedName>
</protein>
<keyword evidence="4" id="KW-1185">Reference proteome</keyword>
<evidence type="ECO:0000313" key="4">
    <source>
        <dbReference type="Proteomes" id="UP001187192"/>
    </source>
</evidence>
<dbReference type="InterPro" id="IPR001810">
    <property type="entry name" value="F-box_dom"/>
</dbReference>
<keyword evidence="1" id="KW-0175">Coiled coil</keyword>
<evidence type="ECO:0000259" key="2">
    <source>
        <dbReference type="PROSITE" id="PS50181"/>
    </source>
</evidence>
<evidence type="ECO:0000256" key="1">
    <source>
        <dbReference type="SAM" id="Coils"/>
    </source>
</evidence>
<dbReference type="SUPFAM" id="SSF81383">
    <property type="entry name" value="F-box domain"/>
    <property type="match status" value="1"/>
</dbReference>
<dbReference type="InterPro" id="IPR036047">
    <property type="entry name" value="F-box-like_dom_sf"/>
</dbReference>
<dbReference type="Pfam" id="PF00646">
    <property type="entry name" value="F-box"/>
    <property type="match status" value="1"/>
</dbReference>
<gene>
    <name evidence="3" type="ORF">TIFTF001_030660</name>
</gene>
<dbReference type="SMART" id="SM00256">
    <property type="entry name" value="FBOX"/>
    <property type="match status" value="1"/>
</dbReference>
<dbReference type="EMBL" id="BTGU01000114">
    <property type="protein sequence ID" value="GMN61577.1"/>
    <property type="molecule type" value="Genomic_DNA"/>
</dbReference>
<proteinExistence type="predicted"/>
<sequence>MSKSKEVADEENPLAHLVTSLQLRVQELEAENAKLSSQLSNCTCSEKQKKHGSSAVKGEKMARLTCSLPEELLVEILSRLPPESLLRMKCASKSWYVFIKNLVKDPTFVAKHLRSSMSSTYTLFSGYHFCNCDVITPKCSESAFSLVGELSDDNLDDQIHFVTKYLSPLLILLENYFSDTVERYHCDGIFCIVDIFRDHNIALCNPAIKEFRLLPKPSHALKTRGVGFRGVGFGHDPRANDYKVVVFGYYDLLKPFKAEVYTLTTHSWREIGSGLDVDCMPGADNYAYVKGFFYWFIWHPNYMILSFDMCNEAFQTIVMPGDAGSASQSPRLTVWNESVAVIYSFCDDEGYVLSFEIWVMDNGYDSNKGSCSWNKVRTIGPLVRMAEALAFRNDDELLIYNEDGVLCSYNIRSKKLIEIDIHKVAGTLQFWSFSYVKSLVSVQGRE</sequence>
<dbReference type="InterPro" id="IPR050796">
    <property type="entry name" value="SCF_F-box_component"/>
</dbReference>
<dbReference type="NCBIfam" id="TIGR01640">
    <property type="entry name" value="F_box_assoc_1"/>
    <property type="match status" value="1"/>
</dbReference>
<dbReference type="Gene3D" id="1.20.1280.50">
    <property type="match status" value="1"/>
</dbReference>
<dbReference type="Pfam" id="PF07734">
    <property type="entry name" value="FBA_1"/>
    <property type="match status" value="1"/>
</dbReference>
<name>A0AA88DTI5_FICCA</name>
<dbReference type="InterPro" id="IPR017451">
    <property type="entry name" value="F-box-assoc_interact_dom"/>
</dbReference>